<dbReference type="AlphaFoldDB" id="A0A098VU86"/>
<dbReference type="Gene3D" id="3.30.70.890">
    <property type="entry name" value="GHMP kinase, C-terminal domain"/>
    <property type="match status" value="1"/>
</dbReference>
<feature type="domain" description="Mvd1 C-terminal" evidence="14">
    <location>
        <begin position="112"/>
        <end position="246"/>
    </location>
</feature>
<dbReference type="Gene3D" id="3.30.230.10">
    <property type="match status" value="1"/>
</dbReference>
<keyword evidence="7" id="KW-0752">Steroid biosynthesis</keyword>
<dbReference type="InterPro" id="IPR041431">
    <property type="entry name" value="Mvd1_C"/>
</dbReference>
<evidence type="ECO:0000256" key="12">
    <source>
        <dbReference type="ARBA" id="ARBA00023239"/>
    </source>
</evidence>
<dbReference type="GeneID" id="25258568"/>
<dbReference type="InterPro" id="IPR014721">
    <property type="entry name" value="Ribsml_uS5_D2-typ_fold_subgr"/>
</dbReference>
<dbReference type="InterPro" id="IPR005935">
    <property type="entry name" value="Mev_decarb"/>
</dbReference>
<dbReference type="Pfam" id="PF22700">
    <property type="entry name" value="MVD-like_N"/>
    <property type="match status" value="1"/>
</dbReference>
<evidence type="ECO:0000256" key="10">
    <source>
        <dbReference type="ARBA" id="ARBA00023166"/>
    </source>
</evidence>
<comment type="pathway">
    <text evidence="1">Isoprenoid biosynthesis; isopentenyl diphosphate biosynthesis via mevalonate pathway; isopentenyl diphosphate from (R)-mevalonate: step 3/3.</text>
</comment>
<evidence type="ECO:0000256" key="8">
    <source>
        <dbReference type="ARBA" id="ARBA00023011"/>
    </source>
</evidence>
<keyword evidence="11" id="KW-0753">Steroid metabolism</keyword>
<keyword evidence="10" id="KW-1207">Sterol metabolism</keyword>
<keyword evidence="8" id="KW-0756">Sterol biosynthesis</keyword>
<dbReference type="EMBL" id="JMKJ01000066">
    <property type="protein sequence ID" value="KGG52537.1"/>
    <property type="molecule type" value="Genomic_DNA"/>
</dbReference>
<evidence type="ECO:0000313" key="16">
    <source>
        <dbReference type="EMBL" id="KGG52537.1"/>
    </source>
</evidence>
<keyword evidence="5 13" id="KW-0547">Nucleotide-binding</keyword>
<dbReference type="InterPro" id="IPR053859">
    <property type="entry name" value="MVD-like_N"/>
</dbReference>
<evidence type="ECO:0000256" key="3">
    <source>
        <dbReference type="ARBA" id="ARBA00012296"/>
    </source>
</evidence>
<evidence type="ECO:0000256" key="9">
    <source>
        <dbReference type="ARBA" id="ARBA00023098"/>
    </source>
</evidence>
<evidence type="ECO:0000259" key="15">
    <source>
        <dbReference type="Pfam" id="PF22700"/>
    </source>
</evidence>
<dbReference type="InterPro" id="IPR036554">
    <property type="entry name" value="GHMP_kinase_C_sf"/>
</dbReference>
<dbReference type="GO" id="GO:0005524">
    <property type="term" value="F:ATP binding"/>
    <property type="evidence" value="ECO:0007669"/>
    <property type="project" value="UniProtKB-UniRule"/>
</dbReference>
<comment type="caution">
    <text evidence="16">The sequence shown here is derived from an EMBL/GenBank/DDBJ whole genome shotgun (WGS) entry which is preliminary data.</text>
</comment>
<dbReference type="OrthoDB" id="10253702at2759"/>
<organism evidence="16 17">
    <name type="scientific">Mitosporidium daphniae</name>
    <dbReference type="NCBI Taxonomy" id="1485682"/>
    <lineage>
        <taxon>Eukaryota</taxon>
        <taxon>Fungi</taxon>
        <taxon>Fungi incertae sedis</taxon>
        <taxon>Microsporidia</taxon>
        <taxon>Mitosporidium</taxon>
    </lineage>
</organism>
<evidence type="ECO:0000259" key="14">
    <source>
        <dbReference type="Pfam" id="PF18376"/>
    </source>
</evidence>
<dbReference type="GO" id="GO:0004163">
    <property type="term" value="F:diphosphomevalonate decarboxylase activity"/>
    <property type="evidence" value="ECO:0007669"/>
    <property type="project" value="UniProtKB-EC"/>
</dbReference>
<dbReference type="Proteomes" id="UP000029725">
    <property type="component" value="Unassembled WGS sequence"/>
</dbReference>
<evidence type="ECO:0000256" key="13">
    <source>
        <dbReference type="PIRNR" id="PIRNR015950"/>
    </source>
</evidence>
<dbReference type="EC" id="4.1.1.33" evidence="3 13"/>
<dbReference type="VEuPathDB" id="MicrosporidiaDB:DI09_15p40"/>
<dbReference type="InterPro" id="IPR020568">
    <property type="entry name" value="Ribosomal_Su5_D2-typ_SF"/>
</dbReference>
<accession>A0A098VU86</accession>
<gene>
    <name evidence="16" type="ORF">DI09_15p40</name>
</gene>
<evidence type="ECO:0000256" key="11">
    <source>
        <dbReference type="ARBA" id="ARBA00023221"/>
    </source>
</evidence>
<comment type="catalytic activity">
    <reaction evidence="13">
        <text>(R)-5-diphosphomevalonate + ATP = isopentenyl diphosphate + ADP + phosphate + CO2</text>
        <dbReference type="Rhea" id="RHEA:23732"/>
        <dbReference type="ChEBI" id="CHEBI:16526"/>
        <dbReference type="ChEBI" id="CHEBI:30616"/>
        <dbReference type="ChEBI" id="CHEBI:43474"/>
        <dbReference type="ChEBI" id="CHEBI:57557"/>
        <dbReference type="ChEBI" id="CHEBI:128769"/>
        <dbReference type="ChEBI" id="CHEBI:456216"/>
        <dbReference type="EC" id="4.1.1.33"/>
    </reaction>
</comment>
<dbReference type="Pfam" id="PF18376">
    <property type="entry name" value="MDD_C"/>
    <property type="match status" value="1"/>
</dbReference>
<dbReference type="PANTHER" id="PTHR10977">
    <property type="entry name" value="DIPHOSPHOMEVALONATE DECARBOXYLASE"/>
    <property type="match status" value="1"/>
</dbReference>
<dbReference type="NCBIfam" id="TIGR01240">
    <property type="entry name" value="mevDPdecarb"/>
    <property type="match status" value="1"/>
</dbReference>
<keyword evidence="17" id="KW-1185">Reference proteome</keyword>
<dbReference type="HOGENOM" id="CLU_040369_0_0_1"/>
<feature type="domain" description="Diphosphomevalonate decarboxylase-like N-terminal" evidence="15">
    <location>
        <begin position="4"/>
        <end position="98"/>
    </location>
</feature>
<dbReference type="GO" id="GO:0016126">
    <property type="term" value="P:sterol biosynthetic process"/>
    <property type="evidence" value="ECO:0007669"/>
    <property type="project" value="UniProtKB-KW"/>
</dbReference>
<comment type="similarity">
    <text evidence="2 13">Belongs to the diphosphomevalonate decarboxylase family.</text>
</comment>
<evidence type="ECO:0000256" key="6">
    <source>
        <dbReference type="ARBA" id="ARBA00022840"/>
    </source>
</evidence>
<name>A0A098VU86_9MICR</name>
<evidence type="ECO:0000256" key="2">
    <source>
        <dbReference type="ARBA" id="ARBA00008831"/>
    </source>
</evidence>
<keyword evidence="12 13" id="KW-0456">Lyase</keyword>
<keyword evidence="4" id="KW-0444">Lipid biosynthesis</keyword>
<evidence type="ECO:0000256" key="5">
    <source>
        <dbReference type="ARBA" id="ARBA00022741"/>
    </source>
</evidence>
<dbReference type="RefSeq" id="XP_013239010.1">
    <property type="nucleotide sequence ID" value="XM_013383556.1"/>
</dbReference>
<dbReference type="SUPFAM" id="SSF54211">
    <property type="entry name" value="Ribosomal protein S5 domain 2-like"/>
    <property type="match status" value="1"/>
</dbReference>
<keyword evidence="6 13" id="KW-0067">ATP-binding</keyword>
<dbReference type="SUPFAM" id="SSF55060">
    <property type="entry name" value="GHMP Kinase, C-terminal domain"/>
    <property type="match status" value="1"/>
</dbReference>
<dbReference type="GO" id="GO:0005829">
    <property type="term" value="C:cytosol"/>
    <property type="evidence" value="ECO:0007669"/>
    <property type="project" value="InterPro"/>
</dbReference>
<evidence type="ECO:0000313" key="17">
    <source>
        <dbReference type="Proteomes" id="UP000029725"/>
    </source>
</evidence>
<dbReference type="InterPro" id="IPR029765">
    <property type="entry name" value="Mev_diP_decarb"/>
</dbReference>
<dbReference type="UniPathway" id="UPA00057">
    <property type="reaction ID" value="UER00100"/>
</dbReference>
<evidence type="ECO:0000256" key="1">
    <source>
        <dbReference type="ARBA" id="ARBA00005055"/>
    </source>
</evidence>
<evidence type="ECO:0000256" key="7">
    <source>
        <dbReference type="ARBA" id="ARBA00022955"/>
    </source>
</evidence>
<dbReference type="PIRSF" id="PIRSF015950">
    <property type="entry name" value="Mev_P_decrbx"/>
    <property type="match status" value="1"/>
</dbReference>
<evidence type="ECO:0000256" key="4">
    <source>
        <dbReference type="ARBA" id="ARBA00022516"/>
    </source>
</evidence>
<sequence>MDAIRKQKYQQEGRLPISIESFNNFPTAAGIASSASGMAALAFGLYKLFELEDHISERQLTQLARQASGSACRSIPTSGGFVEWHGPTTEWPDKESFAETIPASEELNELVILIYIFSSSKKHISSTEGMRRSVETSAFLKYRTLNLVPGRLALAKELIACGSFSALLELIIKDSNSFHACCLDSYPPIIYLSSLSNSIIDAVTEFNGASAARVAYSFDAGPNAFVFLRERDLSDWMQFSRNKISPEIQVFRSGLGKKGAHIVSFE</sequence>
<dbReference type="PANTHER" id="PTHR10977:SF3">
    <property type="entry name" value="DIPHOSPHOMEVALONATE DECARBOXYLASE"/>
    <property type="match status" value="1"/>
</dbReference>
<dbReference type="GO" id="GO:0019287">
    <property type="term" value="P:isopentenyl diphosphate biosynthetic process, mevalonate pathway"/>
    <property type="evidence" value="ECO:0007669"/>
    <property type="project" value="UniProtKB-UniPathway"/>
</dbReference>
<proteinExistence type="inferred from homology"/>
<reference evidence="16 17" key="1">
    <citation type="submission" date="2014-04" db="EMBL/GenBank/DDBJ databases">
        <title>A new species of microsporidia sheds light on the evolution of extreme parasitism.</title>
        <authorList>
            <person name="Haag K.L."/>
            <person name="James T.Y."/>
            <person name="Larsson R."/>
            <person name="Schaer T.M."/>
            <person name="Refardt D."/>
            <person name="Pombert J.-F."/>
            <person name="Ebert D."/>
        </authorList>
    </citation>
    <scope>NUCLEOTIDE SEQUENCE [LARGE SCALE GENOMIC DNA]</scope>
    <source>
        <strain evidence="16 17">UGP3</strain>
        <tissue evidence="16">Spores</tissue>
    </source>
</reference>
<keyword evidence="9 13" id="KW-0443">Lipid metabolism</keyword>
<protein>
    <recommendedName>
        <fullName evidence="3 13">Diphosphomevalonate decarboxylase</fullName>
        <ecNumber evidence="3 13">4.1.1.33</ecNumber>
    </recommendedName>
</protein>